<name>A0A8H7SYQ5_9FUNG</name>
<evidence type="ECO:0000256" key="11">
    <source>
        <dbReference type="PROSITE-ProRule" id="PRU00221"/>
    </source>
</evidence>
<dbReference type="GO" id="GO:0032008">
    <property type="term" value="P:positive regulation of TOR signaling"/>
    <property type="evidence" value="ECO:0007669"/>
    <property type="project" value="TreeGrafter"/>
</dbReference>
<evidence type="ECO:0000256" key="5">
    <source>
        <dbReference type="ARBA" id="ARBA00022737"/>
    </source>
</evidence>
<evidence type="ECO:0000256" key="2">
    <source>
        <dbReference type="ARBA" id="ARBA00010102"/>
    </source>
</evidence>
<evidence type="ECO:0000256" key="7">
    <source>
        <dbReference type="ARBA" id="ARBA00022927"/>
    </source>
</evidence>
<keyword evidence="8" id="KW-0811">Translocation</keyword>
<dbReference type="GO" id="GO:0006606">
    <property type="term" value="P:protein import into nucleus"/>
    <property type="evidence" value="ECO:0007669"/>
    <property type="project" value="TreeGrafter"/>
</dbReference>
<comment type="caution">
    <text evidence="13">The sequence shown here is derived from an EMBL/GenBank/DDBJ whole genome shotgun (WGS) entry which is preliminary data.</text>
</comment>
<evidence type="ECO:0000313" key="14">
    <source>
        <dbReference type="Proteomes" id="UP000613177"/>
    </source>
</evidence>
<gene>
    <name evidence="13" type="ORF">INT48_002696</name>
</gene>
<dbReference type="PROSITE" id="PS50294">
    <property type="entry name" value="WD_REPEATS_REGION"/>
    <property type="match status" value="1"/>
</dbReference>
<feature type="transmembrane region" description="Helical" evidence="12">
    <location>
        <begin position="111"/>
        <end position="128"/>
    </location>
</feature>
<dbReference type="PANTHER" id="PTHR11024:SF2">
    <property type="entry name" value="PROTEIN SEC13 HOMOLOG"/>
    <property type="match status" value="1"/>
</dbReference>
<keyword evidence="6" id="KW-0509">mRNA transport</keyword>
<sequence length="337" mass="37767">LSVMSQKDLQTIETNHEDMIHDAQLDYYSRRLATASSDHTIKIFNVDGDNQTLTHTITDNTAPVWQVAWAHPKFGTILASCSYDGRVLIFKEQNGSWTKIHESNKHTASGIYIYIYIFFFFWFLYMWSNLSIHLVNSVAWAPHELGAILACASSDGKISILEYKDDGSWETQLIDAHGIGCNAVTWAPAAIPGSLVQTNGGNPNVNVIKKVVSAGCDNLIKIWGYKDDTKSWQEEETLDGHSDWVRDVAWAPNAGLPKSYLASCSQDKSVLIWTQEHPKAEWTHKTLGDKFPDVVWRVSWSLSGNVLAVSCGDNKVTLWKESSKGDWELLETLEESA</sequence>
<dbReference type="Pfam" id="PF00400">
    <property type="entry name" value="WD40"/>
    <property type="match status" value="4"/>
</dbReference>
<keyword evidence="12" id="KW-0472">Membrane</keyword>
<keyword evidence="14" id="KW-1185">Reference proteome</keyword>
<keyword evidence="12" id="KW-0812">Transmembrane</keyword>
<dbReference type="PANTHER" id="PTHR11024">
    <property type="entry name" value="NUCLEAR PORE COMPLEX PROTEIN SEC13 / SEH1 FAMILY MEMBER"/>
    <property type="match status" value="1"/>
</dbReference>
<keyword evidence="5" id="KW-0677">Repeat</keyword>
<dbReference type="Gene3D" id="2.130.10.10">
    <property type="entry name" value="YVTN repeat-like/Quinoprotein amine dehydrogenase"/>
    <property type="match status" value="1"/>
</dbReference>
<evidence type="ECO:0000256" key="10">
    <source>
        <dbReference type="ARBA" id="ARBA00023242"/>
    </source>
</evidence>
<dbReference type="Proteomes" id="UP000613177">
    <property type="component" value="Unassembled WGS sequence"/>
</dbReference>
<protein>
    <submittedName>
        <fullName evidence="13">Uncharacterized protein</fullName>
    </submittedName>
</protein>
<keyword evidence="9" id="KW-0906">Nuclear pore complex</keyword>
<evidence type="ECO:0000256" key="4">
    <source>
        <dbReference type="ARBA" id="ARBA00022574"/>
    </source>
</evidence>
<evidence type="ECO:0000256" key="9">
    <source>
        <dbReference type="ARBA" id="ARBA00023132"/>
    </source>
</evidence>
<keyword evidence="4 11" id="KW-0853">WD repeat</keyword>
<feature type="non-terminal residue" evidence="13">
    <location>
        <position position="1"/>
    </location>
</feature>
<keyword evidence="10" id="KW-0539">Nucleus</keyword>
<evidence type="ECO:0000256" key="6">
    <source>
        <dbReference type="ARBA" id="ARBA00022816"/>
    </source>
</evidence>
<keyword evidence="7" id="KW-0653">Protein transport</keyword>
<dbReference type="GO" id="GO:0030127">
    <property type="term" value="C:COPII vesicle coat"/>
    <property type="evidence" value="ECO:0007669"/>
    <property type="project" value="TreeGrafter"/>
</dbReference>
<feature type="repeat" description="WD" evidence="11">
    <location>
        <begin position="238"/>
        <end position="273"/>
    </location>
</feature>
<evidence type="ECO:0000256" key="1">
    <source>
        <dbReference type="ARBA" id="ARBA00004567"/>
    </source>
</evidence>
<evidence type="ECO:0000256" key="3">
    <source>
        <dbReference type="ARBA" id="ARBA00022448"/>
    </source>
</evidence>
<comment type="similarity">
    <text evidence="2">Belongs to the WD repeat SEC13 family.</text>
</comment>
<dbReference type="EMBL" id="JAEPRE010000012">
    <property type="protein sequence ID" value="KAG2236883.1"/>
    <property type="molecule type" value="Genomic_DNA"/>
</dbReference>
<dbReference type="GO" id="GO:0090114">
    <property type="term" value="P:COPII-coated vesicle budding"/>
    <property type="evidence" value="ECO:0007669"/>
    <property type="project" value="TreeGrafter"/>
</dbReference>
<dbReference type="InterPro" id="IPR001680">
    <property type="entry name" value="WD40_rpt"/>
</dbReference>
<evidence type="ECO:0000313" key="13">
    <source>
        <dbReference type="EMBL" id="KAG2236883.1"/>
    </source>
</evidence>
<evidence type="ECO:0000256" key="12">
    <source>
        <dbReference type="SAM" id="Phobius"/>
    </source>
</evidence>
<dbReference type="InterPro" id="IPR036322">
    <property type="entry name" value="WD40_repeat_dom_sf"/>
</dbReference>
<reference evidence="13" key="1">
    <citation type="submission" date="2021-01" db="EMBL/GenBank/DDBJ databases">
        <title>Metabolic potential, ecology and presence of endohyphal bacteria is reflected in genomic diversity of Mucoromycotina.</title>
        <authorList>
            <person name="Muszewska A."/>
            <person name="Okrasinska A."/>
            <person name="Steczkiewicz K."/>
            <person name="Drgas O."/>
            <person name="Orlowska M."/>
            <person name="Perlinska-Lenart U."/>
            <person name="Aleksandrzak-Piekarczyk T."/>
            <person name="Szatraj K."/>
            <person name="Zielenkiewicz U."/>
            <person name="Pilsyk S."/>
            <person name="Malc E."/>
            <person name="Mieczkowski P."/>
            <person name="Kruszewska J.S."/>
            <person name="Biernat P."/>
            <person name="Pawlowska J."/>
        </authorList>
    </citation>
    <scope>NUCLEOTIDE SEQUENCE</scope>
    <source>
        <strain evidence="13">WA0000018081</strain>
    </source>
</reference>
<feature type="repeat" description="WD" evidence="11">
    <location>
        <begin position="13"/>
        <end position="54"/>
    </location>
</feature>
<dbReference type="GO" id="GO:0031080">
    <property type="term" value="C:nuclear pore outer ring"/>
    <property type="evidence" value="ECO:0007669"/>
    <property type="project" value="TreeGrafter"/>
</dbReference>
<dbReference type="PROSITE" id="PS50082">
    <property type="entry name" value="WD_REPEATS_2"/>
    <property type="match status" value="2"/>
</dbReference>
<dbReference type="GO" id="GO:0032527">
    <property type="term" value="P:protein exit from endoplasmic reticulum"/>
    <property type="evidence" value="ECO:0007669"/>
    <property type="project" value="TreeGrafter"/>
</dbReference>
<dbReference type="InterPro" id="IPR037363">
    <property type="entry name" value="Sec13/Seh1_fam"/>
</dbReference>
<dbReference type="InterPro" id="IPR015943">
    <property type="entry name" value="WD40/YVTN_repeat-like_dom_sf"/>
</dbReference>
<dbReference type="AlphaFoldDB" id="A0A8H7SYQ5"/>
<dbReference type="GO" id="GO:0051028">
    <property type="term" value="P:mRNA transport"/>
    <property type="evidence" value="ECO:0007669"/>
    <property type="project" value="UniProtKB-KW"/>
</dbReference>
<dbReference type="GO" id="GO:0005198">
    <property type="term" value="F:structural molecule activity"/>
    <property type="evidence" value="ECO:0007669"/>
    <property type="project" value="InterPro"/>
</dbReference>
<organism evidence="13 14">
    <name type="scientific">Thamnidium elegans</name>
    <dbReference type="NCBI Taxonomy" id="101142"/>
    <lineage>
        <taxon>Eukaryota</taxon>
        <taxon>Fungi</taxon>
        <taxon>Fungi incertae sedis</taxon>
        <taxon>Mucoromycota</taxon>
        <taxon>Mucoromycotina</taxon>
        <taxon>Mucoromycetes</taxon>
        <taxon>Mucorales</taxon>
        <taxon>Mucorineae</taxon>
        <taxon>Mucoraceae</taxon>
        <taxon>Thamnidium</taxon>
    </lineage>
</organism>
<comment type="subcellular location">
    <subcellularLocation>
        <location evidence="1">Nucleus</location>
        <location evidence="1">Nuclear pore complex</location>
    </subcellularLocation>
</comment>
<proteinExistence type="inferred from homology"/>
<keyword evidence="3" id="KW-0813">Transport</keyword>
<evidence type="ECO:0000256" key="8">
    <source>
        <dbReference type="ARBA" id="ARBA00023010"/>
    </source>
</evidence>
<dbReference type="SUPFAM" id="SSF50978">
    <property type="entry name" value="WD40 repeat-like"/>
    <property type="match status" value="1"/>
</dbReference>
<keyword evidence="12" id="KW-1133">Transmembrane helix</keyword>
<dbReference type="SMART" id="SM00320">
    <property type="entry name" value="WD40"/>
    <property type="match status" value="6"/>
</dbReference>
<accession>A0A8H7SYQ5</accession>